<dbReference type="Gene3D" id="3.30.200.20">
    <property type="entry name" value="Phosphorylase Kinase, domain 1"/>
    <property type="match status" value="1"/>
</dbReference>
<dbReference type="GO" id="GO:0004693">
    <property type="term" value="F:cyclin-dependent protein serine/threonine kinase activity"/>
    <property type="evidence" value="ECO:0007669"/>
    <property type="project" value="UniProtKB-EC"/>
</dbReference>
<comment type="catalytic activity">
    <reaction evidence="8">
        <text>L-threonyl-[protein] + ATP = O-phospho-L-threonyl-[protein] + ADP + H(+)</text>
        <dbReference type="Rhea" id="RHEA:46608"/>
        <dbReference type="Rhea" id="RHEA-COMP:11060"/>
        <dbReference type="Rhea" id="RHEA-COMP:11605"/>
        <dbReference type="ChEBI" id="CHEBI:15378"/>
        <dbReference type="ChEBI" id="CHEBI:30013"/>
        <dbReference type="ChEBI" id="CHEBI:30616"/>
        <dbReference type="ChEBI" id="CHEBI:61977"/>
        <dbReference type="ChEBI" id="CHEBI:456216"/>
        <dbReference type="EC" id="2.7.11.22"/>
    </reaction>
</comment>
<dbReference type="FunFam" id="1.10.510.10:FF:000624">
    <property type="entry name" value="Mitogen-activated protein kinase"/>
    <property type="match status" value="1"/>
</dbReference>
<dbReference type="PANTHER" id="PTHR24056">
    <property type="entry name" value="CELL DIVISION PROTEIN KINASE"/>
    <property type="match status" value="1"/>
</dbReference>
<keyword evidence="7" id="KW-0067">ATP-binding</keyword>
<protein>
    <recommendedName>
        <fullName evidence="2">cyclin-dependent kinase</fullName>
        <ecNumber evidence="2">2.7.11.22</ecNumber>
    </recommendedName>
</protein>
<dbReference type="PROSITE" id="PS00108">
    <property type="entry name" value="PROTEIN_KINASE_ST"/>
    <property type="match status" value="1"/>
</dbReference>
<dbReference type="EMBL" id="JAVRJZ010000019">
    <property type="protein sequence ID" value="KAK2707708.1"/>
    <property type="molecule type" value="Genomic_DNA"/>
</dbReference>
<evidence type="ECO:0000256" key="2">
    <source>
        <dbReference type="ARBA" id="ARBA00012425"/>
    </source>
</evidence>
<keyword evidence="3" id="KW-0723">Serine/threonine-protein kinase</keyword>
<accession>A0AA88HA62</accession>
<reference evidence="11" key="1">
    <citation type="submission" date="2023-07" db="EMBL/GenBank/DDBJ databases">
        <title>Chromosome-level genome assembly of Artemia franciscana.</title>
        <authorList>
            <person name="Jo E."/>
        </authorList>
    </citation>
    <scope>NUCLEOTIDE SEQUENCE</scope>
    <source>
        <tissue evidence="11">Whole body</tissue>
    </source>
</reference>
<keyword evidence="12" id="KW-1185">Reference proteome</keyword>
<evidence type="ECO:0000256" key="1">
    <source>
        <dbReference type="ARBA" id="ARBA00006485"/>
    </source>
</evidence>
<dbReference type="GO" id="GO:0005634">
    <property type="term" value="C:nucleus"/>
    <property type="evidence" value="ECO:0007669"/>
    <property type="project" value="TreeGrafter"/>
</dbReference>
<comment type="similarity">
    <text evidence="1">Belongs to the protein kinase superfamily. CMGC Ser/Thr protein kinase family. CDC2/CDKX subfamily.</text>
</comment>
<dbReference type="PROSITE" id="PS50011">
    <property type="entry name" value="PROTEIN_KINASE_DOM"/>
    <property type="match status" value="1"/>
</dbReference>
<evidence type="ECO:0000256" key="8">
    <source>
        <dbReference type="ARBA" id="ARBA00047811"/>
    </source>
</evidence>
<dbReference type="FunFam" id="3.30.200.20:FF:000049">
    <property type="entry name" value="cyclin-dependent kinase-like 1 isoform X1"/>
    <property type="match status" value="1"/>
</dbReference>
<evidence type="ECO:0000256" key="4">
    <source>
        <dbReference type="ARBA" id="ARBA00022679"/>
    </source>
</evidence>
<evidence type="ECO:0000256" key="3">
    <source>
        <dbReference type="ARBA" id="ARBA00022527"/>
    </source>
</evidence>
<dbReference type="InterPro" id="IPR050108">
    <property type="entry name" value="CDK"/>
</dbReference>
<dbReference type="Gene3D" id="1.10.510.10">
    <property type="entry name" value="Transferase(Phosphotransferase) domain 1"/>
    <property type="match status" value="1"/>
</dbReference>
<keyword evidence="5" id="KW-0547">Nucleotide-binding</keyword>
<name>A0AA88HA62_ARTSF</name>
<dbReference type="Proteomes" id="UP001187531">
    <property type="component" value="Unassembled WGS sequence"/>
</dbReference>
<evidence type="ECO:0000256" key="7">
    <source>
        <dbReference type="ARBA" id="ARBA00022840"/>
    </source>
</evidence>
<evidence type="ECO:0000256" key="5">
    <source>
        <dbReference type="ARBA" id="ARBA00022741"/>
    </source>
</evidence>
<dbReference type="PANTHER" id="PTHR24056:SF222">
    <property type="entry name" value="CYCLIN-DEPENDENT KINASE-LIKE 1"/>
    <property type="match status" value="1"/>
</dbReference>
<evidence type="ECO:0000256" key="9">
    <source>
        <dbReference type="ARBA" id="ARBA00048367"/>
    </source>
</evidence>
<keyword evidence="6" id="KW-0418">Kinase</keyword>
<sequence>MDAKWLFGDLNKPPWMMTQQERNFIGFEHFSNRSSSNYNRLLDRYEKLVRMGEGSYGVVYKCRNRETGQIVAIKRFVETEEDPLIRKIALREIRMLKQLRHPNIVSLIEVFRRKKKLHLVFEYCDFTVLNILEKHPKGAPENLTKKLIRQILQAVNFCHQNRCVHRDIKPENILLTKDGVVKLCDFGFARNLSPNESYTDYVATRWYRSPELLVGDVHYGPPVDVWAIGCVFAELVRGEALWPGKSDIDQLYLIQKTIGELLPKHMQIFKKNEFFLGLAIPEPEAREPLEVKMPRDFPQEGLDLLKRFLDKDPNQRWDCELLLRHPYLRQASGRSSGRMESGESDKLRRRYRNHGSMGISQATLPYLPGPGNGQMLLGDRQMFGVGLNRGSPAEIQISSFNRIKKFEHLPSI</sequence>
<comment type="caution">
    <text evidence="11">The sequence shown here is derived from an EMBL/GenBank/DDBJ whole genome shotgun (WGS) entry which is preliminary data.</text>
</comment>
<proteinExistence type="inferred from homology"/>
<dbReference type="Pfam" id="PF00069">
    <property type="entry name" value="Pkinase"/>
    <property type="match status" value="1"/>
</dbReference>
<evidence type="ECO:0000313" key="11">
    <source>
        <dbReference type="EMBL" id="KAK2707708.1"/>
    </source>
</evidence>
<keyword evidence="4" id="KW-0808">Transferase</keyword>
<dbReference type="InterPro" id="IPR011009">
    <property type="entry name" value="Kinase-like_dom_sf"/>
</dbReference>
<dbReference type="EC" id="2.7.11.22" evidence="2"/>
<evidence type="ECO:0000259" key="10">
    <source>
        <dbReference type="PROSITE" id="PS50011"/>
    </source>
</evidence>
<dbReference type="InterPro" id="IPR000719">
    <property type="entry name" value="Prot_kinase_dom"/>
</dbReference>
<gene>
    <name evidence="11" type="ORF">QYM36_015414</name>
</gene>
<dbReference type="AlphaFoldDB" id="A0AA88HA62"/>
<organism evidence="11 12">
    <name type="scientific">Artemia franciscana</name>
    <name type="common">Brine shrimp</name>
    <name type="synonym">Artemia sanfranciscana</name>
    <dbReference type="NCBI Taxonomy" id="6661"/>
    <lineage>
        <taxon>Eukaryota</taxon>
        <taxon>Metazoa</taxon>
        <taxon>Ecdysozoa</taxon>
        <taxon>Arthropoda</taxon>
        <taxon>Crustacea</taxon>
        <taxon>Branchiopoda</taxon>
        <taxon>Anostraca</taxon>
        <taxon>Artemiidae</taxon>
        <taxon>Artemia</taxon>
    </lineage>
</organism>
<comment type="catalytic activity">
    <reaction evidence="9">
        <text>L-seryl-[protein] + ATP = O-phospho-L-seryl-[protein] + ADP + H(+)</text>
        <dbReference type="Rhea" id="RHEA:17989"/>
        <dbReference type="Rhea" id="RHEA-COMP:9863"/>
        <dbReference type="Rhea" id="RHEA-COMP:11604"/>
        <dbReference type="ChEBI" id="CHEBI:15378"/>
        <dbReference type="ChEBI" id="CHEBI:29999"/>
        <dbReference type="ChEBI" id="CHEBI:30616"/>
        <dbReference type="ChEBI" id="CHEBI:83421"/>
        <dbReference type="ChEBI" id="CHEBI:456216"/>
        <dbReference type="EC" id="2.7.11.22"/>
    </reaction>
</comment>
<evidence type="ECO:0000256" key="6">
    <source>
        <dbReference type="ARBA" id="ARBA00022777"/>
    </source>
</evidence>
<evidence type="ECO:0000313" key="12">
    <source>
        <dbReference type="Proteomes" id="UP001187531"/>
    </source>
</evidence>
<dbReference type="InterPro" id="IPR008271">
    <property type="entry name" value="Ser/Thr_kinase_AS"/>
</dbReference>
<dbReference type="SMART" id="SM00220">
    <property type="entry name" value="S_TKc"/>
    <property type="match status" value="1"/>
</dbReference>
<feature type="domain" description="Protein kinase" evidence="10">
    <location>
        <begin position="45"/>
        <end position="328"/>
    </location>
</feature>
<dbReference type="GO" id="GO:0005524">
    <property type="term" value="F:ATP binding"/>
    <property type="evidence" value="ECO:0007669"/>
    <property type="project" value="UniProtKB-KW"/>
</dbReference>
<dbReference type="SUPFAM" id="SSF56112">
    <property type="entry name" value="Protein kinase-like (PK-like)"/>
    <property type="match status" value="1"/>
</dbReference>